<evidence type="ECO:0000313" key="3">
    <source>
        <dbReference type="Proteomes" id="UP000317318"/>
    </source>
</evidence>
<name>A0A517R2N0_9PLAN</name>
<dbReference type="PRINTS" id="PR00834">
    <property type="entry name" value="PROTEASES2C"/>
</dbReference>
<gene>
    <name evidence="2" type="primary">degP_2</name>
    <name evidence="2" type="ORF">Pan189_25220</name>
</gene>
<sequence length="602" mass="64691" precursor="true">MKMTSRIVRSAQTASGTPAVMSRTDDRLTAFRNLFLLSLPAILVLLGGKTASADGVDVDESVLAAQNERIEVINGAAPSVVAVFGAAGGGGGSGVLISKDGFALTNFHVTEPCGDFMKCGLNDGKLYDAVIVGIDPTGDVALIKLLGRDDFPFSPLGDSDALSVGDSVYAMGNPFLLATDFSPTVTFGIVSGLHRYQYPEGSGKNLLEYTDCIQVDASINPGNSGGPLFNAKGEVVGINGRIMFEKRVRINSGVGYAISINQIKNFMGHLKSGRVVDHATLGATVATDWDGTIRFQQVSIDSEAYRRGIREGDELVSFAGRPIRSVNQFKNVLGIFPKGWKLPLTFRSGDQTASVQVRLQPLHQESELKFDKPELPDGHPAKAKQPKPPEEYADLLEKKDGFSNYYFNRQAQKRLLSGLKEWGDFGGAGASWGISGSLQNGSSYRITLTPKVAGLDVAERAAFLQPLTAADRLIDEPVGTGGLLAALHHLKLLLTEGSAGFADFYYLGTEPLDGTGPMIDILMAERAGTQTRFLFSVETGRFVGIDFRLDEFSDECEIRFAEPKQLSSRKFPQSFKARSGGETFATFAVEGLSVRAKSGENE</sequence>
<dbReference type="PANTHER" id="PTHR43019">
    <property type="entry name" value="SERINE ENDOPROTEASE DEGS"/>
    <property type="match status" value="1"/>
</dbReference>
<organism evidence="2 3">
    <name type="scientific">Stratiformator vulcanicus</name>
    <dbReference type="NCBI Taxonomy" id="2527980"/>
    <lineage>
        <taxon>Bacteria</taxon>
        <taxon>Pseudomonadati</taxon>
        <taxon>Planctomycetota</taxon>
        <taxon>Planctomycetia</taxon>
        <taxon>Planctomycetales</taxon>
        <taxon>Planctomycetaceae</taxon>
        <taxon>Stratiformator</taxon>
    </lineage>
</organism>
<proteinExistence type="predicted"/>
<dbReference type="PANTHER" id="PTHR43019:SF62">
    <property type="entry name" value="SERINE ENDOPROTEASE DEGS"/>
    <property type="match status" value="1"/>
</dbReference>
<feature type="compositionally biased region" description="Basic and acidic residues" evidence="1">
    <location>
        <begin position="366"/>
        <end position="380"/>
    </location>
</feature>
<dbReference type="Pfam" id="PF13365">
    <property type="entry name" value="Trypsin_2"/>
    <property type="match status" value="1"/>
</dbReference>
<dbReference type="InterPro" id="IPR009003">
    <property type="entry name" value="Peptidase_S1_PA"/>
</dbReference>
<dbReference type="SUPFAM" id="SSF50156">
    <property type="entry name" value="PDZ domain-like"/>
    <property type="match status" value="1"/>
</dbReference>
<dbReference type="GO" id="GO:0006508">
    <property type="term" value="P:proteolysis"/>
    <property type="evidence" value="ECO:0007669"/>
    <property type="project" value="UniProtKB-KW"/>
</dbReference>
<evidence type="ECO:0000313" key="2">
    <source>
        <dbReference type="EMBL" id="QDT38132.1"/>
    </source>
</evidence>
<feature type="region of interest" description="Disordered" evidence="1">
    <location>
        <begin position="366"/>
        <end position="388"/>
    </location>
</feature>
<dbReference type="KEGG" id="svp:Pan189_25220"/>
<dbReference type="EMBL" id="CP036268">
    <property type="protein sequence ID" value="QDT38132.1"/>
    <property type="molecule type" value="Genomic_DNA"/>
</dbReference>
<dbReference type="EC" id="3.4.21.107" evidence="2"/>
<dbReference type="GO" id="GO:0004252">
    <property type="term" value="F:serine-type endopeptidase activity"/>
    <property type="evidence" value="ECO:0007669"/>
    <property type="project" value="InterPro"/>
</dbReference>
<dbReference type="Gene3D" id="2.40.10.120">
    <property type="match status" value="1"/>
</dbReference>
<dbReference type="InterPro" id="IPR036034">
    <property type="entry name" value="PDZ_sf"/>
</dbReference>
<dbReference type="SUPFAM" id="SSF50494">
    <property type="entry name" value="Trypsin-like serine proteases"/>
    <property type="match status" value="1"/>
</dbReference>
<dbReference type="Gene3D" id="2.30.42.10">
    <property type="match status" value="1"/>
</dbReference>
<dbReference type="AlphaFoldDB" id="A0A517R2N0"/>
<protein>
    <submittedName>
        <fullName evidence="2">Periplasmic serine endoprotease DegP</fullName>
        <ecNumber evidence="2">3.4.21.107</ecNumber>
    </submittedName>
</protein>
<evidence type="ECO:0000256" key="1">
    <source>
        <dbReference type="SAM" id="MobiDB-lite"/>
    </source>
</evidence>
<reference evidence="2 3" key="1">
    <citation type="submission" date="2019-02" db="EMBL/GenBank/DDBJ databases">
        <title>Deep-cultivation of Planctomycetes and their phenomic and genomic characterization uncovers novel biology.</title>
        <authorList>
            <person name="Wiegand S."/>
            <person name="Jogler M."/>
            <person name="Boedeker C."/>
            <person name="Pinto D."/>
            <person name="Vollmers J."/>
            <person name="Rivas-Marin E."/>
            <person name="Kohn T."/>
            <person name="Peeters S.H."/>
            <person name="Heuer A."/>
            <person name="Rast P."/>
            <person name="Oberbeckmann S."/>
            <person name="Bunk B."/>
            <person name="Jeske O."/>
            <person name="Meyerdierks A."/>
            <person name="Storesund J.E."/>
            <person name="Kallscheuer N."/>
            <person name="Luecker S."/>
            <person name="Lage O.M."/>
            <person name="Pohl T."/>
            <person name="Merkel B.J."/>
            <person name="Hornburger P."/>
            <person name="Mueller R.-W."/>
            <person name="Bruemmer F."/>
            <person name="Labrenz M."/>
            <person name="Spormann A.M."/>
            <person name="Op den Camp H."/>
            <person name="Overmann J."/>
            <person name="Amann R."/>
            <person name="Jetten M.S.M."/>
            <person name="Mascher T."/>
            <person name="Medema M.H."/>
            <person name="Devos D.P."/>
            <person name="Kaster A.-K."/>
            <person name="Ovreas L."/>
            <person name="Rohde M."/>
            <person name="Galperin M.Y."/>
            <person name="Jogler C."/>
        </authorList>
    </citation>
    <scope>NUCLEOTIDE SEQUENCE [LARGE SCALE GENOMIC DNA]</scope>
    <source>
        <strain evidence="2 3">Pan189</strain>
    </source>
</reference>
<keyword evidence="2" id="KW-0645">Protease</keyword>
<keyword evidence="3" id="KW-1185">Reference proteome</keyword>
<keyword evidence="2" id="KW-0378">Hydrolase</keyword>
<dbReference type="InterPro" id="IPR001940">
    <property type="entry name" value="Peptidase_S1C"/>
</dbReference>
<accession>A0A517R2N0</accession>
<dbReference type="Proteomes" id="UP000317318">
    <property type="component" value="Chromosome"/>
</dbReference>